<evidence type="ECO:0000313" key="5">
    <source>
        <dbReference type="WBParaSite" id="jg4362"/>
    </source>
</evidence>
<dbReference type="InterPro" id="IPR000504">
    <property type="entry name" value="RRM_dom"/>
</dbReference>
<dbReference type="PROSITE" id="PS50102">
    <property type="entry name" value="RRM"/>
    <property type="match status" value="2"/>
</dbReference>
<keyword evidence="4" id="KW-1185">Reference proteome</keyword>
<dbReference type="GO" id="GO:0005634">
    <property type="term" value="C:nucleus"/>
    <property type="evidence" value="ECO:0007669"/>
    <property type="project" value="TreeGrafter"/>
</dbReference>
<feature type="domain" description="RRM" evidence="3">
    <location>
        <begin position="133"/>
        <end position="200"/>
    </location>
</feature>
<dbReference type="GO" id="GO:0003729">
    <property type="term" value="F:mRNA binding"/>
    <property type="evidence" value="ECO:0007669"/>
    <property type="project" value="TreeGrafter"/>
</dbReference>
<evidence type="ECO:0000313" key="4">
    <source>
        <dbReference type="Proteomes" id="UP000887574"/>
    </source>
</evidence>
<dbReference type="PANTHER" id="PTHR23003">
    <property type="entry name" value="RNA RECOGNITION MOTIF RRM DOMAIN CONTAINING PROTEIN"/>
    <property type="match status" value="1"/>
</dbReference>
<dbReference type="InterPro" id="IPR050374">
    <property type="entry name" value="RRT5_SRSF_SR"/>
</dbReference>
<feature type="domain" description="RRM" evidence="3">
    <location>
        <begin position="3"/>
        <end position="59"/>
    </location>
</feature>
<dbReference type="GO" id="GO:0005737">
    <property type="term" value="C:cytoplasm"/>
    <property type="evidence" value="ECO:0007669"/>
    <property type="project" value="TreeGrafter"/>
</dbReference>
<accession>A0A915ECC9</accession>
<dbReference type="WBParaSite" id="jg4362">
    <property type="protein sequence ID" value="jg4362"/>
    <property type="gene ID" value="jg4362"/>
</dbReference>
<reference evidence="5" key="1">
    <citation type="submission" date="2022-11" db="UniProtKB">
        <authorList>
            <consortium name="WormBaseParasite"/>
        </authorList>
    </citation>
    <scope>IDENTIFICATION</scope>
</reference>
<sequence length="364" mass="40278">MSARLFLGHLSPRAQERDIEDFFRGFGKLRDIVIKNGFAFVELEDPRDAEDAVRQLDGKICVIVAQPLSLPVIVEARVVEAEADFRIAVIDLLVGALDSPTAATELSERIQRSRSQLWSGQRDRSPVLSRYRYRLVIENLTTRVDWQELKKIFADCYPVFADAHKKERNVGIVCFDTQSDLKRALEKYQGEELNGRAIKLIDDTQQSRSRSPSRVVAPVVSLPSKVEGSVHTAARSLRVDQRSKMVLGSVHVVDQAAAPVLSKHPEVSLLLKVLAASVLAVVQLVTPIPSNRLVVLLRRILSESALKAVLLTVPILRNHLLDLLSVPNVCEVSLVQDPPGEVAVHILKGAVVAEIAVVPKNFVE</sequence>
<dbReference type="SUPFAM" id="SSF54928">
    <property type="entry name" value="RNA-binding domain, RBD"/>
    <property type="match status" value="1"/>
</dbReference>
<dbReference type="Proteomes" id="UP000887574">
    <property type="component" value="Unplaced"/>
</dbReference>
<keyword evidence="1 2" id="KW-0694">RNA-binding</keyword>
<dbReference type="Gene3D" id="3.30.70.330">
    <property type="match status" value="2"/>
</dbReference>
<evidence type="ECO:0000256" key="2">
    <source>
        <dbReference type="PROSITE-ProRule" id="PRU00176"/>
    </source>
</evidence>
<dbReference type="PANTHER" id="PTHR23003:SF59">
    <property type="entry name" value="SERINE AND ARGININE RICH SPLICING FACTOR 5"/>
    <property type="match status" value="1"/>
</dbReference>
<dbReference type="InterPro" id="IPR035979">
    <property type="entry name" value="RBD_domain_sf"/>
</dbReference>
<dbReference type="AlphaFoldDB" id="A0A915ECC9"/>
<proteinExistence type="predicted"/>
<evidence type="ECO:0000259" key="3">
    <source>
        <dbReference type="PROSITE" id="PS50102"/>
    </source>
</evidence>
<dbReference type="SMART" id="SM00360">
    <property type="entry name" value="RRM"/>
    <property type="match status" value="2"/>
</dbReference>
<organism evidence="4 5">
    <name type="scientific">Ditylenchus dipsaci</name>
    <dbReference type="NCBI Taxonomy" id="166011"/>
    <lineage>
        <taxon>Eukaryota</taxon>
        <taxon>Metazoa</taxon>
        <taxon>Ecdysozoa</taxon>
        <taxon>Nematoda</taxon>
        <taxon>Chromadorea</taxon>
        <taxon>Rhabditida</taxon>
        <taxon>Tylenchina</taxon>
        <taxon>Tylenchomorpha</taxon>
        <taxon>Sphaerularioidea</taxon>
        <taxon>Anguinidae</taxon>
        <taxon>Anguininae</taxon>
        <taxon>Ditylenchus</taxon>
    </lineage>
</organism>
<dbReference type="InterPro" id="IPR012677">
    <property type="entry name" value="Nucleotide-bd_a/b_plait_sf"/>
</dbReference>
<evidence type="ECO:0000256" key="1">
    <source>
        <dbReference type="ARBA" id="ARBA00022884"/>
    </source>
</evidence>
<dbReference type="Pfam" id="PF00076">
    <property type="entry name" value="RRM_1"/>
    <property type="match status" value="2"/>
</dbReference>
<name>A0A915ECC9_9BILA</name>
<protein>
    <submittedName>
        <fullName evidence="5">RRM domain-containing protein</fullName>
    </submittedName>
</protein>